<feature type="region of interest" description="Disordered" evidence="1">
    <location>
        <begin position="116"/>
        <end position="135"/>
    </location>
</feature>
<protein>
    <submittedName>
        <fullName evidence="2">Uncharacterized protein</fullName>
    </submittedName>
</protein>
<keyword evidence="3" id="KW-1185">Reference proteome</keyword>
<dbReference type="PANTHER" id="PTHR46445">
    <property type="entry name" value="RNA POLYMERASE II DEGRADATION FACTOR-LIKE PROTEIN (DUF1296)"/>
    <property type="match status" value="1"/>
</dbReference>
<evidence type="ECO:0000256" key="1">
    <source>
        <dbReference type="SAM" id="MobiDB-lite"/>
    </source>
</evidence>
<dbReference type="AlphaFoldDB" id="A0A6A1VAS9"/>
<dbReference type="Proteomes" id="UP000516437">
    <property type="component" value="Chromosome 6"/>
</dbReference>
<comment type="caution">
    <text evidence="2">The sequence shown here is derived from an EMBL/GenBank/DDBJ whole genome shotgun (WGS) entry which is preliminary data.</text>
</comment>
<dbReference type="EMBL" id="RXIC02000024">
    <property type="protein sequence ID" value="KAB1209615.1"/>
    <property type="molecule type" value="Genomic_DNA"/>
</dbReference>
<dbReference type="PANTHER" id="PTHR46445:SF7">
    <property type="entry name" value="GBF-INTERACTING PROTEIN 1 N-TERMINAL DOMAIN-CONTAINING PROTEIN"/>
    <property type="match status" value="1"/>
</dbReference>
<evidence type="ECO:0000313" key="3">
    <source>
        <dbReference type="Proteomes" id="UP000516437"/>
    </source>
</evidence>
<name>A0A6A1VAS9_9ROSI</name>
<proteinExistence type="predicted"/>
<accession>A0A6A1VAS9</accession>
<sequence length="244" mass="26458">MASDVWSYELPAFSQPGLMNQIVPWATLEHEVTMGHSGFSNTQQPSSAFAFARENSEITNPSVFASALYPSNVLMRDSDDLLHSSFPVTRSITTVYNNAAIPISSQARSMLEVPRPTGFSLTQSSSAHSQGLSHPYSQSNLTLEQLAYTTLGRSQQRSYEDMPSALQTHPVSNQSLSGSRYFFPGHYSGDPLSRVSLSASNASGYGSSGTSTYHSGGSYRHFSSPNHLLPFEQVMITCGGCYCA</sequence>
<evidence type="ECO:0000313" key="2">
    <source>
        <dbReference type="EMBL" id="KAB1209615.1"/>
    </source>
</evidence>
<gene>
    <name evidence="2" type="ORF">CJ030_MR6G005977</name>
</gene>
<reference evidence="2 3" key="1">
    <citation type="journal article" date="2019" name="Plant Biotechnol. J.">
        <title>The red bayberry genome and genetic basis of sex determination.</title>
        <authorList>
            <person name="Jia H.M."/>
            <person name="Jia H.J."/>
            <person name="Cai Q.L."/>
            <person name="Wang Y."/>
            <person name="Zhao H.B."/>
            <person name="Yang W.F."/>
            <person name="Wang G.Y."/>
            <person name="Li Y.H."/>
            <person name="Zhan D.L."/>
            <person name="Shen Y.T."/>
            <person name="Niu Q.F."/>
            <person name="Chang L."/>
            <person name="Qiu J."/>
            <person name="Zhao L."/>
            <person name="Xie H.B."/>
            <person name="Fu W.Y."/>
            <person name="Jin J."/>
            <person name="Li X.W."/>
            <person name="Jiao Y."/>
            <person name="Zhou C.C."/>
            <person name="Tu T."/>
            <person name="Chai C.Y."/>
            <person name="Gao J.L."/>
            <person name="Fan L.J."/>
            <person name="van de Weg E."/>
            <person name="Wang J.Y."/>
            <person name="Gao Z.S."/>
        </authorList>
    </citation>
    <scope>NUCLEOTIDE SEQUENCE [LARGE SCALE GENOMIC DNA]</scope>
    <source>
        <tissue evidence="2">Leaves</tissue>
    </source>
</reference>
<organism evidence="2 3">
    <name type="scientific">Morella rubra</name>
    <name type="common">Chinese bayberry</name>
    <dbReference type="NCBI Taxonomy" id="262757"/>
    <lineage>
        <taxon>Eukaryota</taxon>
        <taxon>Viridiplantae</taxon>
        <taxon>Streptophyta</taxon>
        <taxon>Embryophyta</taxon>
        <taxon>Tracheophyta</taxon>
        <taxon>Spermatophyta</taxon>
        <taxon>Magnoliopsida</taxon>
        <taxon>eudicotyledons</taxon>
        <taxon>Gunneridae</taxon>
        <taxon>Pentapetalae</taxon>
        <taxon>rosids</taxon>
        <taxon>fabids</taxon>
        <taxon>Fagales</taxon>
        <taxon>Myricaceae</taxon>
        <taxon>Morella</taxon>
    </lineage>
</organism>
<feature type="compositionally biased region" description="Polar residues" evidence="1">
    <location>
        <begin position="119"/>
        <end position="135"/>
    </location>
</feature>